<evidence type="ECO:0000313" key="2">
    <source>
        <dbReference type="EMBL" id="KAF2706237.1"/>
    </source>
</evidence>
<feature type="compositionally biased region" description="Acidic residues" evidence="1">
    <location>
        <begin position="1"/>
        <end position="11"/>
    </location>
</feature>
<dbReference type="EMBL" id="MU005776">
    <property type="protein sequence ID" value="KAF2706237.1"/>
    <property type="molecule type" value="Genomic_DNA"/>
</dbReference>
<protein>
    <submittedName>
        <fullName evidence="2">Uncharacterized protein</fullName>
    </submittedName>
</protein>
<organism evidence="2 3">
    <name type="scientific">Pleomassaria siparia CBS 279.74</name>
    <dbReference type="NCBI Taxonomy" id="1314801"/>
    <lineage>
        <taxon>Eukaryota</taxon>
        <taxon>Fungi</taxon>
        <taxon>Dikarya</taxon>
        <taxon>Ascomycota</taxon>
        <taxon>Pezizomycotina</taxon>
        <taxon>Dothideomycetes</taxon>
        <taxon>Pleosporomycetidae</taxon>
        <taxon>Pleosporales</taxon>
        <taxon>Pleomassariaceae</taxon>
        <taxon>Pleomassaria</taxon>
    </lineage>
</organism>
<sequence length="58" mass="6288">MLHCDDDDDDDGHGHGHGHGYGDTASSRTQPAALAMRRESLSPCAFGKKKVDPQNRPK</sequence>
<keyword evidence="3" id="KW-1185">Reference proteome</keyword>
<evidence type="ECO:0000313" key="3">
    <source>
        <dbReference type="Proteomes" id="UP000799428"/>
    </source>
</evidence>
<gene>
    <name evidence="2" type="ORF">K504DRAFT_459542</name>
</gene>
<name>A0A6G1K1G6_9PLEO</name>
<reference evidence="2" key="1">
    <citation type="journal article" date="2020" name="Stud. Mycol.">
        <title>101 Dothideomycetes genomes: a test case for predicting lifestyles and emergence of pathogens.</title>
        <authorList>
            <person name="Haridas S."/>
            <person name="Albert R."/>
            <person name="Binder M."/>
            <person name="Bloem J."/>
            <person name="Labutti K."/>
            <person name="Salamov A."/>
            <person name="Andreopoulos B."/>
            <person name="Baker S."/>
            <person name="Barry K."/>
            <person name="Bills G."/>
            <person name="Bluhm B."/>
            <person name="Cannon C."/>
            <person name="Castanera R."/>
            <person name="Culley D."/>
            <person name="Daum C."/>
            <person name="Ezra D."/>
            <person name="Gonzalez J."/>
            <person name="Henrissat B."/>
            <person name="Kuo A."/>
            <person name="Liang C."/>
            <person name="Lipzen A."/>
            <person name="Lutzoni F."/>
            <person name="Magnuson J."/>
            <person name="Mondo S."/>
            <person name="Nolan M."/>
            <person name="Ohm R."/>
            <person name="Pangilinan J."/>
            <person name="Park H.-J."/>
            <person name="Ramirez L."/>
            <person name="Alfaro M."/>
            <person name="Sun H."/>
            <person name="Tritt A."/>
            <person name="Yoshinaga Y."/>
            <person name="Zwiers L.-H."/>
            <person name="Turgeon B."/>
            <person name="Goodwin S."/>
            <person name="Spatafora J."/>
            <person name="Crous P."/>
            <person name="Grigoriev I."/>
        </authorList>
    </citation>
    <scope>NUCLEOTIDE SEQUENCE</scope>
    <source>
        <strain evidence="2">CBS 279.74</strain>
    </source>
</reference>
<dbReference type="Proteomes" id="UP000799428">
    <property type="component" value="Unassembled WGS sequence"/>
</dbReference>
<dbReference type="AlphaFoldDB" id="A0A6G1K1G6"/>
<proteinExistence type="predicted"/>
<evidence type="ECO:0000256" key="1">
    <source>
        <dbReference type="SAM" id="MobiDB-lite"/>
    </source>
</evidence>
<feature type="region of interest" description="Disordered" evidence="1">
    <location>
        <begin position="1"/>
        <end position="58"/>
    </location>
</feature>
<feature type="compositionally biased region" description="Basic and acidic residues" evidence="1">
    <location>
        <begin position="49"/>
        <end position="58"/>
    </location>
</feature>
<accession>A0A6G1K1G6</accession>